<proteinExistence type="predicted"/>
<dbReference type="EMBL" id="QRMZ01000054">
    <property type="protein sequence ID" value="RHK01894.1"/>
    <property type="molecule type" value="Genomic_DNA"/>
</dbReference>
<sequence>MTTNTEFTVEKVYKKSTNEIFIITDPETQVQYIQTIVTGASGKSVALTPRLEPDGSIHYKE</sequence>
<feature type="domain" description="DUF6440" evidence="1">
    <location>
        <begin position="10"/>
        <end position="56"/>
    </location>
</feature>
<gene>
    <name evidence="2" type="ORF">DW084_18255</name>
</gene>
<evidence type="ECO:0000313" key="2">
    <source>
        <dbReference type="EMBL" id="RHK01894.1"/>
    </source>
</evidence>
<dbReference type="InterPro" id="IPR045515">
    <property type="entry name" value="DUF6440"/>
</dbReference>
<evidence type="ECO:0000313" key="3">
    <source>
        <dbReference type="Proteomes" id="UP000286288"/>
    </source>
</evidence>
<accession>A0A415EJX5</accession>
<dbReference type="Proteomes" id="UP000286288">
    <property type="component" value="Unassembled WGS sequence"/>
</dbReference>
<name>A0A415EJX5_ENTCA</name>
<protein>
    <recommendedName>
        <fullName evidence="1">DUF6440 domain-containing protein</fullName>
    </recommendedName>
</protein>
<dbReference type="GeneID" id="15141072"/>
<comment type="caution">
    <text evidence="2">The sequence shown here is derived from an EMBL/GenBank/DDBJ whole genome shotgun (WGS) entry which is preliminary data.</text>
</comment>
<reference evidence="2 3" key="1">
    <citation type="submission" date="2018-08" db="EMBL/GenBank/DDBJ databases">
        <title>A genome reference for cultivated species of the human gut microbiota.</title>
        <authorList>
            <person name="Zou Y."/>
            <person name="Xue W."/>
            <person name="Luo G."/>
        </authorList>
    </citation>
    <scope>NUCLEOTIDE SEQUENCE [LARGE SCALE GENOMIC DNA]</scope>
    <source>
        <strain evidence="2 3">AF48-16</strain>
    </source>
</reference>
<organism evidence="2 3">
    <name type="scientific">Enterococcus casseliflavus</name>
    <name type="common">Enterococcus flavescens</name>
    <dbReference type="NCBI Taxonomy" id="37734"/>
    <lineage>
        <taxon>Bacteria</taxon>
        <taxon>Bacillati</taxon>
        <taxon>Bacillota</taxon>
        <taxon>Bacilli</taxon>
        <taxon>Lactobacillales</taxon>
        <taxon>Enterococcaceae</taxon>
        <taxon>Enterococcus</taxon>
    </lineage>
</organism>
<dbReference type="RefSeq" id="WP_015508919.1">
    <property type="nucleotide sequence ID" value="NZ_CABGPQ010000001.1"/>
</dbReference>
<dbReference type="Pfam" id="PF20037">
    <property type="entry name" value="DUF6440"/>
    <property type="match status" value="1"/>
</dbReference>
<evidence type="ECO:0000259" key="1">
    <source>
        <dbReference type="Pfam" id="PF20037"/>
    </source>
</evidence>
<dbReference type="AlphaFoldDB" id="A0A415EJX5"/>